<organism evidence="1">
    <name type="scientific">Rhizophora mucronata</name>
    <name type="common">Asiatic mangrove</name>
    <dbReference type="NCBI Taxonomy" id="61149"/>
    <lineage>
        <taxon>Eukaryota</taxon>
        <taxon>Viridiplantae</taxon>
        <taxon>Streptophyta</taxon>
        <taxon>Embryophyta</taxon>
        <taxon>Tracheophyta</taxon>
        <taxon>Spermatophyta</taxon>
        <taxon>Magnoliopsida</taxon>
        <taxon>eudicotyledons</taxon>
        <taxon>Gunneridae</taxon>
        <taxon>Pentapetalae</taxon>
        <taxon>rosids</taxon>
        <taxon>fabids</taxon>
        <taxon>Malpighiales</taxon>
        <taxon>Rhizophoraceae</taxon>
        <taxon>Rhizophora</taxon>
    </lineage>
</organism>
<evidence type="ECO:0000313" key="1">
    <source>
        <dbReference type="EMBL" id="MBX22757.1"/>
    </source>
</evidence>
<dbReference type="EMBL" id="GGEC01042273">
    <property type="protein sequence ID" value="MBX22757.1"/>
    <property type="molecule type" value="Transcribed_RNA"/>
</dbReference>
<protein>
    <submittedName>
        <fullName evidence="1">Uncharacterized protein</fullName>
    </submittedName>
</protein>
<dbReference type="AlphaFoldDB" id="A0A2P2LXQ8"/>
<name>A0A2P2LXQ8_RHIMU</name>
<accession>A0A2P2LXQ8</accession>
<proteinExistence type="predicted"/>
<reference evidence="1" key="1">
    <citation type="submission" date="2018-02" db="EMBL/GenBank/DDBJ databases">
        <title>Rhizophora mucronata_Transcriptome.</title>
        <authorList>
            <person name="Meera S.P."/>
            <person name="Sreeshan A."/>
            <person name="Augustine A."/>
        </authorList>
    </citation>
    <scope>NUCLEOTIDE SEQUENCE</scope>
    <source>
        <tissue evidence="1">Leaf</tissue>
    </source>
</reference>
<sequence>MSSCKIIQRKSMESSCIWLLVTDHDESVLRHECSLNYSVFFKSQKIK</sequence>